<dbReference type="OrthoDB" id="429991at2759"/>
<evidence type="ECO:0000256" key="1">
    <source>
        <dbReference type="SAM" id="MobiDB-lite"/>
    </source>
</evidence>
<name>E4X893_OIKDI</name>
<evidence type="ECO:0000313" key="2">
    <source>
        <dbReference type="EMBL" id="CBY08160.1"/>
    </source>
</evidence>
<organism evidence="2">
    <name type="scientific">Oikopleura dioica</name>
    <name type="common">Tunicate</name>
    <dbReference type="NCBI Taxonomy" id="34765"/>
    <lineage>
        <taxon>Eukaryota</taxon>
        <taxon>Metazoa</taxon>
        <taxon>Chordata</taxon>
        <taxon>Tunicata</taxon>
        <taxon>Appendicularia</taxon>
        <taxon>Copelata</taxon>
        <taxon>Oikopleuridae</taxon>
        <taxon>Oikopleura</taxon>
    </lineage>
</organism>
<sequence>MQYFHDLAVDSHKNQLLEFLSSKERSKKQFIMSDGTEKKYAPIAQKSKGPGPGRYLLPSTCGMEGHDISQRKAASYSFGKYLGSSFINKVTSPGPVYRVDPQQTRFGKDGTARYTQQGRHAEISAFNTPGPGRYHNEDCHPQGERNAPKYSMGSRTRYRKSDNYPSANHYNLPSLMGPKIPNKAASSAFTMKSRRAIGSFTQDLSSTPGPARYDTVPQDRYSHRAPQFSMLTRQFLPSDKTNKPGPGKYYPENVKINMNSVPMYSMGVRHSEYITCPMMNNE</sequence>
<dbReference type="InParanoid" id="E4X893"/>
<feature type="compositionally biased region" description="Basic and acidic residues" evidence="1">
    <location>
        <begin position="134"/>
        <end position="147"/>
    </location>
</feature>
<dbReference type="PANTHER" id="PTHR21580:SF57">
    <property type="entry name" value="OUTER DENSE FIBER OF SPERM TAILS 3-LIKE 2-RELATED"/>
    <property type="match status" value="1"/>
</dbReference>
<dbReference type="AlphaFoldDB" id="E4X893"/>
<dbReference type="GO" id="GO:0005856">
    <property type="term" value="C:cytoskeleton"/>
    <property type="evidence" value="ECO:0007669"/>
    <property type="project" value="TreeGrafter"/>
</dbReference>
<dbReference type="EMBL" id="FN653029">
    <property type="protein sequence ID" value="CBY08160.1"/>
    <property type="molecule type" value="Genomic_DNA"/>
</dbReference>
<dbReference type="InterPro" id="IPR010736">
    <property type="entry name" value="SHIPPO-rpt"/>
</dbReference>
<keyword evidence="3" id="KW-1185">Reference proteome</keyword>
<reference evidence="2" key="1">
    <citation type="journal article" date="2010" name="Science">
        <title>Plasticity of animal genome architecture unmasked by rapid evolution of a pelagic tunicate.</title>
        <authorList>
            <person name="Denoeud F."/>
            <person name="Henriet S."/>
            <person name="Mungpakdee S."/>
            <person name="Aury J.M."/>
            <person name="Da Silva C."/>
            <person name="Brinkmann H."/>
            <person name="Mikhaleva J."/>
            <person name="Olsen L.C."/>
            <person name="Jubin C."/>
            <person name="Canestro C."/>
            <person name="Bouquet J.M."/>
            <person name="Danks G."/>
            <person name="Poulain J."/>
            <person name="Campsteijn C."/>
            <person name="Adamski M."/>
            <person name="Cross I."/>
            <person name="Yadetie F."/>
            <person name="Muffato M."/>
            <person name="Louis A."/>
            <person name="Butcher S."/>
            <person name="Tsagkogeorga G."/>
            <person name="Konrad A."/>
            <person name="Singh S."/>
            <person name="Jensen M.F."/>
            <person name="Cong E.H."/>
            <person name="Eikeseth-Otteraa H."/>
            <person name="Noel B."/>
            <person name="Anthouard V."/>
            <person name="Porcel B.M."/>
            <person name="Kachouri-Lafond R."/>
            <person name="Nishino A."/>
            <person name="Ugolini M."/>
            <person name="Chourrout P."/>
            <person name="Nishida H."/>
            <person name="Aasland R."/>
            <person name="Huzurbazar S."/>
            <person name="Westhof E."/>
            <person name="Delsuc F."/>
            <person name="Lehrach H."/>
            <person name="Reinhardt R."/>
            <person name="Weissenbach J."/>
            <person name="Roy S.W."/>
            <person name="Artiguenave F."/>
            <person name="Postlethwait J.H."/>
            <person name="Manak J.R."/>
            <person name="Thompson E.M."/>
            <person name="Jaillon O."/>
            <person name="Du Pasquier L."/>
            <person name="Boudinot P."/>
            <person name="Liberles D.A."/>
            <person name="Volff J.N."/>
            <person name="Philippe H."/>
            <person name="Lenhard B."/>
            <person name="Roest Crollius H."/>
            <person name="Wincker P."/>
            <person name="Chourrout D."/>
        </authorList>
    </citation>
    <scope>NUCLEOTIDE SEQUENCE [LARGE SCALE GENOMIC DNA]</scope>
</reference>
<dbReference type="Proteomes" id="UP000001307">
    <property type="component" value="Unassembled WGS sequence"/>
</dbReference>
<protein>
    <submittedName>
        <fullName evidence="2">Uncharacterized protein</fullName>
    </submittedName>
</protein>
<evidence type="ECO:0000313" key="3">
    <source>
        <dbReference type="Proteomes" id="UP000001307"/>
    </source>
</evidence>
<dbReference type="InterPro" id="IPR051291">
    <property type="entry name" value="CIMAP"/>
</dbReference>
<proteinExistence type="predicted"/>
<dbReference type="Pfam" id="PF07004">
    <property type="entry name" value="SHIPPO-rpt"/>
    <property type="match status" value="4"/>
</dbReference>
<gene>
    <name evidence="2" type="ORF">GSOID_T00004170001</name>
</gene>
<feature type="region of interest" description="Disordered" evidence="1">
    <location>
        <begin position="114"/>
        <end position="164"/>
    </location>
</feature>
<accession>E4X893</accession>
<dbReference type="PANTHER" id="PTHR21580">
    <property type="entry name" value="SHIPPO-1-RELATED"/>
    <property type="match status" value="1"/>
</dbReference>